<keyword evidence="5" id="KW-1185">Reference proteome</keyword>
<dbReference type="Proteomes" id="UP000242188">
    <property type="component" value="Unassembled WGS sequence"/>
</dbReference>
<organism evidence="4 5">
    <name type="scientific">Mizuhopecten yessoensis</name>
    <name type="common">Japanese scallop</name>
    <name type="synonym">Patinopecten yessoensis</name>
    <dbReference type="NCBI Taxonomy" id="6573"/>
    <lineage>
        <taxon>Eukaryota</taxon>
        <taxon>Metazoa</taxon>
        <taxon>Spiralia</taxon>
        <taxon>Lophotrochozoa</taxon>
        <taxon>Mollusca</taxon>
        <taxon>Bivalvia</taxon>
        <taxon>Autobranchia</taxon>
        <taxon>Pteriomorphia</taxon>
        <taxon>Pectinida</taxon>
        <taxon>Pectinoidea</taxon>
        <taxon>Pectinidae</taxon>
        <taxon>Mizuhopecten</taxon>
    </lineage>
</organism>
<evidence type="ECO:0000259" key="3">
    <source>
        <dbReference type="Pfam" id="PF00685"/>
    </source>
</evidence>
<protein>
    <submittedName>
        <fullName evidence="4">Sulfotransferase 1C2A</fullName>
    </submittedName>
</protein>
<feature type="domain" description="Sulfotransferase" evidence="3">
    <location>
        <begin position="46"/>
        <end position="285"/>
    </location>
</feature>
<name>A0A210R3W7_MIZYE</name>
<dbReference type="AlphaFoldDB" id="A0A210R3W7"/>
<dbReference type="PANTHER" id="PTHR11783">
    <property type="entry name" value="SULFOTRANSFERASE SULT"/>
    <property type="match status" value="1"/>
</dbReference>
<dbReference type="GO" id="GO:0008146">
    <property type="term" value="F:sulfotransferase activity"/>
    <property type="evidence" value="ECO:0007669"/>
    <property type="project" value="InterPro"/>
</dbReference>
<dbReference type="InterPro" id="IPR027417">
    <property type="entry name" value="P-loop_NTPase"/>
</dbReference>
<comment type="similarity">
    <text evidence="1">Belongs to the sulfotransferase 1 family.</text>
</comment>
<dbReference type="SUPFAM" id="SSF52540">
    <property type="entry name" value="P-loop containing nucleoside triphosphate hydrolases"/>
    <property type="match status" value="1"/>
</dbReference>
<gene>
    <name evidence="4" type="ORF">KP79_PYT00192</name>
</gene>
<proteinExistence type="inferred from homology"/>
<dbReference type="EMBL" id="NEDP02000494">
    <property type="protein sequence ID" value="OWF55760.1"/>
    <property type="molecule type" value="Genomic_DNA"/>
</dbReference>
<reference evidence="4 5" key="1">
    <citation type="journal article" date="2017" name="Nat. Ecol. Evol.">
        <title>Scallop genome provides insights into evolution of bilaterian karyotype and development.</title>
        <authorList>
            <person name="Wang S."/>
            <person name="Zhang J."/>
            <person name="Jiao W."/>
            <person name="Li J."/>
            <person name="Xun X."/>
            <person name="Sun Y."/>
            <person name="Guo X."/>
            <person name="Huan P."/>
            <person name="Dong B."/>
            <person name="Zhang L."/>
            <person name="Hu X."/>
            <person name="Sun X."/>
            <person name="Wang J."/>
            <person name="Zhao C."/>
            <person name="Wang Y."/>
            <person name="Wang D."/>
            <person name="Huang X."/>
            <person name="Wang R."/>
            <person name="Lv J."/>
            <person name="Li Y."/>
            <person name="Zhang Z."/>
            <person name="Liu B."/>
            <person name="Lu W."/>
            <person name="Hui Y."/>
            <person name="Liang J."/>
            <person name="Zhou Z."/>
            <person name="Hou R."/>
            <person name="Li X."/>
            <person name="Liu Y."/>
            <person name="Li H."/>
            <person name="Ning X."/>
            <person name="Lin Y."/>
            <person name="Zhao L."/>
            <person name="Xing Q."/>
            <person name="Dou J."/>
            <person name="Li Y."/>
            <person name="Mao J."/>
            <person name="Guo H."/>
            <person name="Dou H."/>
            <person name="Li T."/>
            <person name="Mu C."/>
            <person name="Jiang W."/>
            <person name="Fu Q."/>
            <person name="Fu X."/>
            <person name="Miao Y."/>
            <person name="Liu J."/>
            <person name="Yu Q."/>
            <person name="Li R."/>
            <person name="Liao H."/>
            <person name="Li X."/>
            <person name="Kong Y."/>
            <person name="Jiang Z."/>
            <person name="Chourrout D."/>
            <person name="Li R."/>
            <person name="Bao Z."/>
        </authorList>
    </citation>
    <scope>NUCLEOTIDE SEQUENCE [LARGE SCALE GENOMIC DNA]</scope>
    <source>
        <strain evidence="4 5">PY_sf001</strain>
    </source>
</reference>
<comment type="caution">
    <text evidence="4">The sequence shown here is derived from an EMBL/GenBank/DDBJ whole genome shotgun (WGS) entry which is preliminary data.</text>
</comment>
<sequence length="293" mass="34694">MSMVEVSDRSGCKSKLWDYDGIYLPLAINGSPSEHLPSLKKWKTRKDDMFVCSYPKSGTNWVWEIVSMLRQNKKEITEMVFPNIEIYRTQDIDAMPSPRTLQSHMRFRCLPQHFLENKGKIIYVMRNPKDIAVSMYNFMVKLKDVYSGSWDDYLDLFYQGKLGYGSWYDHVRDWEDFRRENSKYPILFVNYEDIHKDCKKEITRISKFLEIPTNAETVSAIATQVQFQNFKTKKLEKCGHIYRSISRDGSDVFFRKGVVGDWRNHFTVSQSDEFDKVFEKKMKGSKLKFKFSV</sequence>
<dbReference type="Gene3D" id="3.40.50.300">
    <property type="entry name" value="P-loop containing nucleotide triphosphate hydrolases"/>
    <property type="match status" value="1"/>
</dbReference>
<keyword evidence="2 4" id="KW-0808">Transferase</keyword>
<accession>A0A210R3W7</accession>
<evidence type="ECO:0000313" key="4">
    <source>
        <dbReference type="EMBL" id="OWF55760.1"/>
    </source>
</evidence>
<evidence type="ECO:0000256" key="2">
    <source>
        <dbReference type="ARBA" id="ARBA00022679"/>
    </source>
</evidence>
<evidence type="ECO:0000256" key="1">
    <source>
        <dbReference type="ARBA" id="ARBA00005771"/>
    </source>
</evidence>
<dbReference type="OrthoDB" id="205623at2759"/>
<dbReference type="Pfam" id="PF00685">
    <property type="entry name" value="Sulfotransfer_1"/>
    <property type="match status" value="1"/>
</dbReference>
<evidence type="ECO:0000313" key="5">
    <source>
        <dbReference type="Proteomes" id="UP000242188"/>
    </source>
</evidence>
<dbReference type="InterPro" id="IPR000863">
    <property type="entry name" value="Sulfotransferase_dom"/>
</dbReference>